<dbReference type="AlphaFoldDB" id="A0A9P4PWM6"/>
<evidence type="ECO:0000256" key="4">
    <source>
        <dbReference type="ARBA" id="ARBA00022617"/>
    </source>
</evidence>
<keyword evidence="5 12" id="KW-0812">Transmembrane</keyword>
<dbReference type="Proteomes" id="UP000799764">
    <property type="component" value="Unassembled WGS sequence"/>
</dbReference>
<protein>
    <submittedName>
        <fullName evidence="13">Cytochrome P450</fullName>
    </submittedName>
</protein>
<evidence type="ECO:0000256" key="10">
    <source>
        <dbReference type="ARBA" id="ARBA00023033"/>
    </source>
</evidence>
<evidence type="ECO:0000256" key="8">
    <source>
        <dbReference type="ARBA" id="ARBA00023002"/>
    </source>
</evidence>
<dbReference type="Gene3D" id="1.10.630.10">
    <property type="entry name" value="Cytochrome P450"/>
    <property type="match status" value="1"/>
</dbReference>
<comment type="cofactor">
    <cofactor evidence="1">
        <name>heme</name>
        <dbReference type="ChEBI" id="CHEBI:30413"/>
    </cofactor>
</comment>
<evidence type="ECO:0000256" key="9">
    <source>
        <dbReference type="ARBA" id="ARBA00023004"/>
    </source>
</evidence>
<name>A0A9P4PWM6_9PLEO</name>
<dbReference type="PANTHER" id="PTHR24305">
    <property type="entry name" value="CYTOCHROME P450"/>
    <property type="match status" value="1"/>
</dbReference>
<proteinExistence type="inferred from homology"/>
<accession>A0A9P4PWM6</accession>
<keyword evidence="4" id="KW-0349">Heme</keyword>
<dbReference type="GO" id="GO:0016020">
    <property type="term" value="C:membrane"/>
    <property type="evidence" value="ECO:0007669"/>
    <property type="project" value="UniProtKB-SubCell"/>
</dbReference>
<evidence type="ECO:0000256" key="6">
    <source>
        <dbReference type="ARBA" id="ARBA00022723"/>
    </source>
</evidence>
<evidence type="ECO:0000313" key="14">
    <source>
        <dbReference type="Proteomes" id="UP000799764"/>
    </source>
</evidence>
<dbReference type="EMBL" id="MU001492">
    <property type="protein sequence ID" value="KAF2451831.1"/>
    <property type="molecule type" value="Genomic_DNA"/>
</dbReference>
<feature type="transmembrane region" description="Helical" evidence="12">
    <location>
        <begin position="16"/>
        <end position="39"/>
    </location>
</feature>
<dbReference type="GO" id="GO:0005506">
    <property type="term" value="F:iron ion binding"/>
    <property type="evidence" value="ECO:0007669"/>
    <property type="project" value="InterPro"/>
</dbReference>
<evidence type="ECO:0000256" key="3">
    <source>
        <dbReference type="ARBA" id="ARBA00010617"/>
    </source>
</evidence>
<keyword evidence="8" id="KW-0560">Oxidoreductase</keyword>
<dbReference type="InterPro" id="IPR036396">
    <property type="entry name" value="Cyt_P450_sf"/>
</dbReference>
<comment type="subcellular location">
    <subcellularLocation>
        <location evidence="2">Membrane</location>
    </subcellularLocation>
</comment>
<evidence type="ECO:0000313" key="13">
    <source>
        <dbReference type="EMBL" id="KAF2451831.1"/>
    </source>
</evidence>
<keyword evidence="7 12" id="KW-1133">Transmembrane helix</keyword>
<dbReference type="OrthoDB" id="6692864at2759"/>
<dbReference type="GO" id="GO:0020037">
    <property type="term" value="F:heme binding"/>
    <property type="evidence" value="ECO:0007669"/>
    <property type="project" value="InterPro"/>
</dbReference>
<evidence type="ECO:0000256" key="1">
    <source>
        <dbReference type="ARBA" id="ARBA00001971"/>
    </source>
</evidence>
<dbReference type="InterPro" id="IPR001128">
    <property type="entry name" value="Cyt_P450"/>
</dbReference>
<evidence type="ECO:0000256" key="12">
    <source>
        <dbReference type="SAM" id="Phobius"/>
    </source>
</evidence>
<keyword evidence="9" id="KW-0408">Iron</keyword>
<evidence type="ECO:0000256" key="11">
    <source>
        <dbReference type="ARBA" id="ARBA00023136"/>
    </source>
</evidence>
<keyword evidence="10" id="KW-0503">Monooxygenase</keyword>
<keyword evidence="11 12" id="KW-0472">Membrane</keyword>
<evidence type="ECO:0000256" key="7">
    <source>
        <dbReference type="ARBA" id="ARBA00022989"/>
    </source>
</evidence>
<dbReference type="GO" id="GO:0004497">
    <property type="term" value="F:monooxygenase activity"/>
    <property type="evidence" value="ECO:0007669"/>
    <property type="project" value="UniProtKB-KW"/>
</dbReference>
<comment type="caution">
    <text evidence="13">The sequence shown here is derived from an EMBL/GenBank/DDBJ whole genome shotgun (WGS) entry which is preliminary data.</text>
</comment>
<keyword evidence="14" id="KW-1185">Reference proteome</keyword>
<evidence type="ECO:0000256" key="2">
    <source>
        <dbReference type="ARBA" id="ARBA00004370"/>
    </source>
</evidence>
<dbReference type="SUPFAM" id="SSF48264">
    <property type="entry name" value="Cytochrome P450"/>
    <property type="match status" value="1"/>
</dbReference>
<dbReference type="GO" id="GO:0016705">
    <property type="term" value="F:oxidoreductase activity, acting on paired donors, with incorporation or reduction of molecular oxygen"/>
    <property type="evidence" value="ECO:0007669"/>
    <property type="project" value="InterPro"/>
</dbReference>
<comment type="similarity">
    <text evidence="3">Belongs to the cytochrome P450 family.</text>
</comment>
<evidence type="ECO:0000256" key="5">
    <source>
        <dbReference type="ARBA" id="ARBA00022692"/>
    </source>
</evidence>
<reference evidence="13" key="1">
    <citation type="journal article" date="2020" name="Stud. Mycol.">
        <title>101 Dothideomycetes genomes: a test case for predicting lifestyles and emergence of pathogens.</title>
        <authorList>
            <person name="Haridas S."/>
            <person name="Albert R."/>
            <person name="Binder M."/>
            <person name="Bloem J."/>
            <person name="Labutti K."/>
            <person name="Salamov A."/>
            <person name="Andreopoulos B."/>
            <person name="Baker S."/>
            <person name="Barry K."/>
            <person name="Bills G."/>
            <person name="Bluhm B."/>
            <person name="Cannon C."/>
            <person name="Castanera R."/>
            <person name="Culley D."/>
            <person name="Daum C."/>
            <person name="Ezra D."/>
            <person name="Gonzalez J."/>
            <person name="Henrissat B."/>
            <person name="Kuo A."/>
            <person name="Liang C."/>
            <person name="Lipzen A."/>
            <person name="Lutzoni F."/>
            <person name="Magnuson J."/>
            <person name="Mondo S."/>
            <person name="Nolan M."/>
            <person name="Ohm R."/>
            <person name="Pangilinan J."/>
            <person name="Park H.-J."/>
            <person name="Ramirez L."/>
            <person name="Alfaro M."/>
            <person name="Sun H."/>
            <person name="Tritt A."/>
            <person name="Yoshinaga Y."/>
            <person name="Zwiers L.-H."/>
            <person name="Turgeon B."/>
            <person name="Goodwin S."/>
            <person name="Spatafora J."/>
            <person name="Crous P."/>
            <person name="Grigoriev I."/>
        </authorList>
    </citation>
    <scope>NUCLEOTIDE SEQUENCE</scope>
    <source>
        <strain evidence="13">CBS 690.94</strain>
    </source>
</reference>
<keyword evidence="6" id="KW-0479">Metal-binding</keyword>
<dbReference type="Pfam" id="PF00067">
    <property type="entry name" value="p450"/>
    <property type="match status" value="1"/>
</dbReference>
<dbReference type="InterPro" id="IPR050121">
    <property type="entry name" value="Cytochrome_P450_monoxygenase"/>
</dbReference>
<sequence length="132" mass="14466">MDSDVAISQDKIEGDAIAVIIAGSDTSGCVLLFLFYYLVKIPSLQDDLRNELSATNGDWHAERLEKLPVLNALIKETMRLFPPLATSGLRTVGPSGLQLGDVYVLPGIIIAMPMYSFGRLESCYERASEFLP</sequence>
<organism evidence="13 14">
    <name type="scientific">Karstenula rhodostoma CBS 690.94</name>
    <dbReference type="NCBI Taxonomy" id="1392251"/>
    <lineage>
        <taxon>Eukaryota</taxon>
        <taxon>Fungi</taxon>
        <taxon>Dikarya</taxon>
        <taxon>Ascomycota</taxon>
        <taxon>Pezizomycotina</taxon>
        <taxon>Dothideomycetes</taxon>
        <taxon>Pleosporomycetidae</taxon>
        <taxon>Pleosporales</taxon>
        <taxon>Massarineae</taxon>
        <taxon>Didymosphaeriaceae</taxon>
        <taxon>Karstenula</taxon>
    </lineage>
</organism>
<gene>
    <name evidence="13" type="ORF">P171DRAFT_515768</name>
</gene>
<dbReference type="PANTHER" id="PTHR24305:SF112">
    <property type="entry name" value="L-ORNITHINE-N5-MONOOXYGENASE (EUROFUNG)"/>
    <property type="match status" value="1"/>
</dbReference>